<dbReference type="CDD" id="cd00303">
    <property type="entry name" value="retropepsin_like"/>
    <property type="match status" value="1"/>
</dbReference>
<sequence>MAGPSFSPWHTGNPYLYYPKTYKMDLPKFSGENFRGWYLKLEQYFEAERVPEHLKARVTLLALEDDALAWHQFYINSQGGLDAVTWDMYLAALKDCFASEEFSNPFMDLVQLKQTGTIKAFHYEFMKLLALVKNIDGSQALSIFLANLKPDITQQILLHRPATINHALNCHFHLLKTFITYVASHKKLINLLTTTNKNTPGIGTKANRRPTPAEIEERKRKRAVLFEFEPLVEDSEQIQIIEETTDSQEHAIISMHAIYGTSGYQTMRMNCTIKNQALIVLVDTGSTHNFINSAILKSTGLLVDTSSKIEVSVADGNTVITSGSCEQVQWKFTQAKQTHKLSKLYDCKQCSSALYLVVG</sequence>
<dbReference type="EMBL" id="AWUE01022691">
    <property type="protein sequence ID" value="OMO56790.1"/>
    <property type="molecule type" value="Genomic_DNA"/>
</dbReference>
<reference evidence="3" key="1">
    <citation type="submission" date="2013-09" db="EMBL/GenBank/DDBJ databases">
        <title>Corchorus olitorius genome sequencing.</title>
        <authorList>
            <person name="Alam M."/>
            <person name="Haque M.S."/>
            <person name="Islam M.S."/>
            <person name="Emdad E.M."/>
            <person name="Islam M.M."/>
            <person name="Ahmed B."/>
            <person name="Halim A."/>
            <person name="Hossen Q.M.M."/>
            <person name="Hossain M.Z."/>
            <person name="Ahmed R."/>
            <person name="Khan M.M."/>
            <person name="Islam R."/>
            <person name="Rashid M.M."/>
            <person name="Khan S.A."/>
            <person name="Rahman M.S."/>
            <person name="Alam M."/>
            <person name="Yahiya A.S."/>
            <person name="Khan M.S."/>
            <person name="Azam M.S."/>
            <person name="Haque T."/>
            <person name="Lashkar M.Z.H."/>
            <person name="Akhand A.I."/>
            <person name="Morshed G."/>
            <person name="Roy S."/>
            <person name="Uddin K.S."/>
            <person name="Rabeya T."/>
            <person name="Hossain A.S."/>
            <person name="Chowdhury A."/>
            <person name="Snigdha A.R."/>
            <person name="Mortoza M.S."/>
            <person name="Matin S.A."/>
            <person name="Hoque S.M.E."/>
            <person name="Islam M.K."/>
            <person name="Roy D.K."/>
            <person name="Haider R."/>
            <person name="Moosa M.M."/>
            <person name="Elias S.M."/>
            <person name="Hasan A.M."/>
            <person name="Jahan S."/>
            <person name="Shafiuddin M."/>
            <person name="Mahmood N."/>
            <person name="Shommy N.S."/>
        </authorList>
    </citation>
    <scope>NUCLEOTIDE SEQUENCE [LARGE SCALE GENOMIC DNA]</scope>
    <source>
        <strain evidence="3">cv. O-4</strain>
    </source>
</reference>
<dbReference type="Proteomes" id="UP000187203">
    <property type="component" value="Unassembled WGS sequence"/>
</dbReference>
<proteinExistence type="predicted"/>
<name>A0A1R3GFI9_9ROSI</name>
<protein>
    <recommendedName>
        <fullName evidence="1">Ty3 transposon capsid-like protein domain-containing protein</fullName>
    </recommendedName>
</protein>
<feature type="domain" description="Ty3 transposon capsid-like protein" evidence="1">
    <location>
        <begin position="61"/>
        <end position="171"/>
    </location>
</feature>
<dbReference type="Pfam" id="PF19259">
    <property type="entry name" value="Ty3_capsid"/>
    <property type="match status" value="1"/>
</dbReference>
<keyword evidence="3" id="KW-1185">Reference proteome</keyword>
<accession>A0A1R3GFI9</accession>
<evidence type="ECO:0000313" key="2">
    <source>
        <dbReference type="EMBL" id="OMO56790.1"/>
    </source>
</evidence>
<dbReference type="AlphaFoldDB" id="A0A1R3GFI9"/>
<gene>
    <name evidence="2" type="ORF">COLO4_35559</name>
</gene>
<dbReference type="SUPFAM" id="SSF50630">
    <property type="entry name" value="Acid proteases"/>
    <property type="match status" value="1"/>
</dbReference>
<evidence type="ECO:0000259" key="1">
    <source>
        <dbReference type="Pfam" id="PF19259"/>
    </source>
</evidence>
<dbReference type="InterPro" id="IPR021109">
    <property type="entry name" value="Peptidase_aspartic_dom_sf"/>
</dbReference>
<dbReference type="OrthoDB" id="1002485at2759"/>
<organism evidence="2 3">
    <name type="scientific">Corchorus olitorius</name>
    <dbReference type="NCBI Taxonomy" id="93759"/>
    <lineage>
        <taxon>Eukaryota</taxon>
        <taxon>Viridiplantae</taxon>
        <taxon>Streptophyta</taxon>
        <taxon>Embryophyta</taxon>
        <taxon>Tracheophyta</taxon>
        <taxon>Spermatophyta</taxon>
        <taxon>Magnoliopsida</taxon>
        <taxon>eudicotyledons</taxon>
        <taxon>Gunneridae</taxon>
        <taxon>Pentapetalae</taxon>
        <taxon>rosids</taxon>
        <taxon>malvids</taxon>
        <taxon>Malvales</taxon>
        <taxon>Malvaceae</taxon>
        <taxon>Grewioideae</taxon>
        <taxon>Apeibeae</taxon>
        <taxon>Corchorus</taxon>
    </lineage>
</organism>
<dbReference type="InterPro" id="IPR045358">
    <property type="entry name" value="Ty3_capsid"/>
</dbReference>
<comment type="caution">
    <text evidence="2">The sequence shown here is derived from an EMBL/GenBank/DDBJ whole genome shotgun (WGS) entry which is preliminary data.</text>
</comment>
<dbReference type="Gene3D" id="2.40.70.10">
    <property type="entry name" value="Acid Proteases"/>
    <property type="match status" value="1"/>
</dbReference>
<evidence type="ECO:0000313" key="3">
    <source>
        <dbReference type="Proteomes" id="UP000187203"/>
    </source>
</evidence>
<dbReference type="Pfam" id="PF13650">
    <property type="entry name" value="Asp_protease_2"/>
    <property type="match status" value="1"/>
</dbReference>